<dbReference type="InterPro" id="IPR036034">
    <property type="entry name" value="PDZ_sf"/>
</dbReference>
<accession>A0A6J3RFN9</accession>
<dbReference type="Proteomes" id="UP000245320">
    <property type="component" value="Chromosome 6"/>
</dbReference>
<dbReference type="PANTHER" id="PTHR24214:SF1">
    <property type="entry name" value="PDZ AND LIM DOMAIN PROTEIN 2"/>
    <property type="match status" value="1"/>
</dbReference>
<dbReference type="SUPFAM" id="SSF50156">
    <property type="entry name" value="PDZ domain-like"/>
    <property type="match status" value="1"/>
</dbReference>
<dbReference type="AlphaFoldDB" id="A0A6J3RFN9"/>
<keyword evidence="6" id="KW-1185">Reference proteome</keyword>
<protein>
    <submittedName>
        <fullName evidence="7">PDZ and LIM domain protein 2 isoform X3</fullName>
    </submittedName>
</protein>
<dbReference type="CTD" id="64236"/>
<dbReference type="GO" id="GO:0061061">
    <property type="term" value="P:muscle structure development"/>
    <property type="evidence" value="ECO:0007669"/>
    <property type="project" value="TreeGrafter"/>
</dbReference>
<dbReference type="SMART" id="SM00228">
    <property type="entry name" value="PDZ"/>
    <property type="match status" value="1"/>
</dbReference>
<dbReference type="InterPro" id="IPR001478">
    <property type="entry name" value="PDZ"/>
</dbReference>
<evidence type="ECO:0000313" key="7">
    <source>
        <dbReference type="RefSeq" id="XP_033713581.1"/>
    </source>
</evidence>
<sequence>MGLVYRDTPLPSGGAVGGRPGAPASGQHQSARPVGQRPVAGVPCLADKPVLLAGAARRAAGCWRRWEAQSCLPGPHGQGRGRQPGGPSEDPGLTWASCPVPSQVLESMALTVDLVGPAPWGFRISGGRDFHTPIVVTRVTEEGKAEAADLRPGDIIVAINGESAKSMLHAEAQSKIRQSPSPLRLQLDRPQVASPGQTNGESSPEVLATRFQGSRRTHTDSQSSLRSSCSSQASLSPPPGSPFSTLPPASPQAPVGEVVPSHSFQSLAYSPEPTTADHLSYRGRLGSRQNFSGDPPANRLLTSPQHILRGVGWRQLLMDRPAWAVLATRLCWFCRHRLPQVPVPPAPGSGTTWPRKGKATS</sequence>
<organism evidence="6 7">
    <name type="scientific">Tursiops truncatus</name>
    <name type="common">Atlantic bottle-nosed dolphin</name>
    <name type="synonym">Delphinus truncatus</name>
    <dbReference type="NCBI Taxonomy" id="9739"/>
    <lineage>
        <taxon>Eukaryota</taxon>
        <taxon>Metazoa</taxon>
        <taxon>Chordata</taxon>
        <taxon>Craniata</taxon>
        <taxon>Vertebrata</taxon>
        <taxon>Euteleostomi</taxon>
        <taxon>Mammalia</taxon>
        <taxon>Eutheria</taxon>
        <taxon>Laurasiatheria</taxon>
        <taxon>Artiodactyla</taxon>
        <taxon>Whippomorpha</taxon>
        <taxon>Cetacea</taxon>
        <taxon>Odontoceti</taxon>
        <taxon>Delphinidae</taxon>
        <taxon>Tursiops</taxon>
    </lineage>
</organism>
<gene>
    <name evidence="7" type="primary">PDLIM2</name>
</gene>
<dbReference type="GO" id="GO:0001725">
    <property type="term" value="C:stress fiber"/>
    <property type="evidence" value="ECO:0007669"/>
    <property type="project" value="TreeGrafter"/>
</dbReference>
<evidence type="ECO:0000313" key="6">
    <source>
        <dbReference type="Proteomes" id="UP000245320"/>
    </source>
</evidence>
<dbReference type="Pfam" id="PF00595">
    <property type="entry name" value="PDZ"/>
    <property type="match status" value="1"/>
</dbReference>
<evidence type="ECO:0000256" key="3">
    <source>
        <dbReference type="ARBA" id="ARBA00023038"/>
    </source>
</evidence>
<dbReference type="PANTHER" id="PTHR24214">
    <property type="entry name" value="PDZ AND LIM DOMAIN PROTEIN ZASP"/>
    <property type="match status" value="1"/>
</dbReference>
<dbReference type="GO" id="GO:0030018">
    <property type="term" value="C:Z disc"/>
    <property type="evidence" value="ECO:0007669"/>
    <property type="project" value="TreeGrafter"/>
</dbReference>
<keyword evidence="3" id="KW-0862">Zinc</keyword>
<feature type="compositionally biased region" description="Low complexity" evidence="4">
    <location>
        <begin position="221"/>
        <end position="235"/>
    </location>
</feature>
<dbReference type="GO" id="GO:0003779">
    <property type="term" value="F:actin binding"/>
    <property type="evidence" value="ECO:0007669"/>
    <property type="project" value="TreeGrafter"/>
</dbReference>
<keyword evidence="3" id="KW-0479">Metal-binding</keyword>
<dbReference type="Gene3D" id="2.30.42.10">
    <property type="match status" value="1"/>
</dbReference>
<dbReference type="GO" id="GO:0005912">
    <property type="term" value="C:adherens junction"/>
    <property type="evidence" value="ECO:0007669"/>
    <property type="project" value="TreeGrafter"/>
</dbReference>
<name>A0A6J3RFN9_TURTR</name>
<dbReference type="GO" id="GO:0051371">
    <property type="term" value="F:muscle alpha-actinin binding"/>
    <property type="evidence" value="ECO:0007669"/>
    <property type="project" value="TreeGrafter"/>
</dbReference>
<feature type="region of interest" description="Disordered" evidence="4">
    <location>
        <begin position="71"/>
        <end position="95"/>
    </location>
</feature>
<reference evidence="7" key="1">
    <citation type="submission" date="2025-08" db="UniProtKB">
        <authorList>
            <consortium name="RefSeq"/>
        </authorList>
    </citation>
    <scope>IDENTIFICATION</scope>
    <source>
        <tissue evidence="7">Spleen</tissue>
    </source>
</reference>
<proteinExistence type="predicted"/>
<dbReference type="FunFam" id="2.30.42.10:FF:000130">
    <property type="entry name" value="PDZ and LIM domain 2 (mystique)"/>
    <property type="match status" value="1"/>
</dbReference>
<evidence type="ECO:0000256" key="4">
    <source>
        <dbReference type="SAM" id="MobiDB-lite"/>
    </source>
</evidence>
<feature type="region of interest" description="Disordered" evidence="4">
    <location>
        <begin position="211"/>
        <end position="257"/>
    </location>
</feature>
<dbReference type="GO" id="GO:0007507">
    <property type="term" value="P:heart development"/>
    <property type="evidence" value="ECO:0007669"/>
    <property type="project" value="TreeGrafter"/>
</dbReference>
<dbReference type="RefSeq" id="XP_033713581.1">
    <property type="nucleotide sequence ID" value="XM_033857690.1"/>
</dbReference>
<dbReference type="GO" id="GO:0030036">
    <property type="term" value="P:actin cytoskeleton organization"/>
    <property type="evidence" value="ECO:0007669"/>
    <property type="project" value="TreeGrafter"/>
</dbReference>
<evidence type="ECO:0000259" key="5">
    <source>
        <dbReference type="PROSITE" id="PS50106"/>
    </source>
</evidence>
<evidence type="ECO:0000256" key="1">
    <source>
        <dbReference type="ARBA" id="ARBA00004496"/>
    </source>
</evidence>
<keyword evidence="2" id="KW-0963">Cytoplasm</keyword>
<dbReference type="CDD" id="cd06753">
    <property type="entry name" value="PDZ_PDLIM-like"/>
    <property type="match status" value="1"/>
</dbReference>
<feature type="region of interest" description="Disordered" evidence="4">
    <location>
        <begin position="1"/>
        <end position="36"/>
    </location>
</feature>
<dbReference type="InterPro" id="IPR050604">
    <property type="entry name" value="PDZ-LIM_domain"/>
</dbReference>
<keyword evidence="3" id="KW-0440">LIM domain</keyword>
<dbReference type="PROSITE" id="PS50106">
    <property type="entry name" value="PDZ"/>
    <property type="match status" value="1"/>
</dbReference>
<comment type="subcellular location">
    <subcellularLocation>
        <location evidence="1">Cytoplasm</location>
    </subcellularLocation>
</comment>
<evidence type="ECO:0000256" key="2">
    <source>
        <dbReference type="ARBA" id="ARBA00022490"/>
    </source>
</evidence>
<feature type="domain" description="PDZ" evidence="5">
    <location>
        <begin position="107"/>
        <end position="191"/>
    </location>
</feature>
<dbReference type="GO" id="GO:0031941">
    <property type="term" value="C:filamentous actin"/>
    <property type="evidence" value="ECO:0007669"/>
    <property type="project" value="TreeGrafter"/>
</dbReference>